<sequence>MTISEAIQNLENQLGQIYSEMLTTSEIYFSVPSMHQLITPTINTLMATNPNINVCPDYLLNMIRQISTASPSFYHSTKIARLNAACKFGKRDNFINNNQQSSRRTVTRNVKVPSSSCQIEPIMPNSRFPCHYCGEVGHW</sequence>
<gene>
    <name evidence="1" type="ORF">O181_034565</name>
</gene>
<accession>A0A9Q3D388</accession>
<evidence type="ECO:0000313" key="1">
    <source>
        <dbReference type="EMBL" id="MBW0494850.1"/>
    </source>
</evidence>
<dbReference type="AlphaFoldDB" id="A0A9Q3D388"/>
<dbReference type="EMBL" id="AVOT02012779">
    <property type="protein sequence ID" value="MBW0494850.1"/>
    <property type="molecule type" value="Genomic_DNA"/>
</dbReference>
<reference evidence="1" key="1">
    <citation type="submission" date="2021-03" db="EMBL/GenBank/DDBJ databases">
        <title>Draft genome sequence of rust myrtle Austropuccinia psidii MF-1, a brazilian biotype.</title>
        <authorList>
            <person name="Quecine M.C."/>
            <person name="Pachon D.M.R."/>
            <person name="Bonatelli M.L."/>
            <person name="Correr F.H."/>
            <person name="Franceschini L.M."/>
            <person name="Leite T.F."/>
            <person name="Margarido G.R.A."/>
            <person name="Almeida C.A."/>
            <person name="Ferrarezi J.A."/>
            <person name="Labate C.A."/>
        </authorList>
    </citation>
    <scope>NUCLEOTIDE SEQUENCE</scope>
    <source>
        <strain evidence="1">MF-1</strain>
    </source>
</reference>
<protein>
    <submittedName>
        <fullName evidence="1">Uncharacterized protein</fullName>
    </submittedName>
</protein>
<proteinExistence type="predicted"/>
<name>A0A9Q3D388_9BASI</name>
<comment type="caution">
    <text evidence="1">The sequence shown here is derived from an EMBL/GenBank/DDBJ whole genome shotgun (WGS) entry which is preliminary data.</text>
</comment>
<organism evidence="1 2">
    <name type="scientific">Austropuccinia psidii MF-1</name>
    <dbReference type="NCBI Taxonomy" id="1389203"/>
    <lineage>
        <taxon>Eukaryota</taxon>
        <taxon>Fungi</taxon>
        <taxon>Dikarya</taxon>
        <taxon>Basidiomycota</taxon>
        <taxon>Pucciniomycotina</taxon>
        <taxon>Pucciniomycetes</taxon>
        <taxon>Pucciniales</taxon>
        <taxon>Sphaerophragmiaceae</taxon>
        <taxon>Austropuccinia</taxon>
    </lineage>
</organism>
<evidence type="ECO:0000313" key="2">
    <source>
        <dbReference type="Proteomes" id="UP000765509"/>
    </source>
</evidence>
<dbReference type="Proteomes" id="UP000765509">
    <property type="component" value="Unassembled WGS sequence"/>
</dbReference>
<keyword evidence="2" id="KW-1185">Reference proteome</keyword>